<keyword evidence="3" id="KW-0560">Oxidoreductase</keyword>
<dbReference type="GO" id="GO:0016491">
    <property type="term" value="F:oxidoreductase activity"/>
    <property type="evidence" value="ECO:0007669"/>
    <property type="project" value="UniProtKB-KW"/>
</dbReference>
<dbReference type="GO" id="GO:0051539">
    <property type="term" value="F:4 iron, 4 sulfur cluster binding"/>
    <property type="evidence" value="ECO:0007669"/>
    <property type="project" value="UniProtKB-KW"/>
</dbReference>
<proteinExistence type="predicted"/>
<dbReference type="GO" id="GO:0046872">
    <property type="term" value="F:metal ion binding"/>
    <property type="evidence" value="ECO:0007669"/>
    <property type="project" value="UniProtKB-KW"/>
</dbReference>
<dbReference type="InterPro" id="IPR039650">
    <property type="entry name" value="HdrA-like"/>
</dbReference>
<keyword evidence="2" id="KW-0479">Metal-binding</keyword>
<reference evidence="6 7" key="1">
    <citation type="submission" date="2019-02" db="EMBL/GenBank/DDBJ databases">
        <title>Deep-cultivation of Planctomycetes and their phenomic and genomic characterization uncovers novel biology.</title>
        <authorList>
            <person name="Wiegand S."/>
            <person name="Jogler M."/>
            <person name="Boedeker C."/>
            <person name="Pinto D."/>
            <person name="Vollmers J."/>
            <person name="Rivas-Marin E."/>
            <person name="Kohn T."/>
            <person name="Peeters S.H."/>
            <person name="Heuer A."/>
            <person name="Rast P."/>
            <person name="Oberbeckmann S."/>
            <person name="Bunk B."/>
            <person name="Jeske O."/>
            <person name="Meyerdierks A."/>
            <person name="Storesund J.E."/>
            <person name="Kallscheuer N."/>
            <person name="Luecker S."/>
            <person name="Lage O.M."/>
            <person name="Pohl T."/>
            <person name="Merkel B.J."/>
            <person name="Hornburger P."/>
            <person name="Mueller R.-W."/>
            <person name="Bruemmer F."/>
            <person name="Labrenz M."/>
            <person name="Spormann A.M."/>
            <person name="Op den Camp H."/>
            <person name="Overmann J."/>
            <person name="Amann R."/>
            <person name="Jetten M.S.M."/>
            <person name="Mascher T."/>
            <person name="Medema M.H."/>
            <person name="Devos D.P."/>
            <person name="Kaster A.-K."/>
            <person name="Ovreas L."/>
            <person name="Rohde M."/>
            <person name="Galperin M.Y."/>
            <person name="Jogler C."/>
        </authorList>
    </citation>
    <scope>NUCLEOTIDE SEQUENCE [LARGE SCALE GENOMIC DNA]</scope>
    <source>
        <strain evidence="6 7">FF011L</strain>
    </source>
</reference>
<dbReference type="InterPro" id="IPR036188">
    <property type="entry name" value="FAD/NAD-bd_sf"/>
</dbReference>
<evidence type="ECO:0000313" key="7">
    <source>
        <dbReference type="Proteomes" id="UP000320672"/>
    </source>
</evidence>
<dbReference type="OrthoDB" id="223453at2"/>
<dbReference type="SUPFAM" id="SSF49785">
    <property type="entry name" value="Galactose-binding domain-like"/>
    <property type="match status" value="1"/>
</dbReference>
<evidence type="ECO:0000256" key="4">
    <source>
        <dbReference type="ARBA" id="ARBA00023004"/>
    </source>
</evidence>
<dbReference type="Gene3D" id="3.50.50.60">
    <property type="entry name" value="FAD/NAD(P)-binding domain"/>
    <property type="match status" value="1"/>
</dbReference>
<gene>
    <name evidence="6" type="ORF">FF011L_31190</name>
</gene>
<evidence type="ECO:0000256" key="3">
    <source>
        <dbReference type="ARBA" id="ARBA00023002"/>
    </source>
</evidence>
<accession>A0A517MHH6</accession>
<evidence type="ECO:0000256" key="2">
    <source>
        <dbReference type="ARBA" id="ARBA00022723"/>
    </source>
</evidence>
<evidence type="ECO:0000313" key="6">
    <source>
        <dbReference type="EMBL" id="QDS94340.1"/>
    </source>
</evidence>
<evidence type="ECO:0000256" key="1">
    <source>
        <dbReference type="ARBA" id="ARBA00022485"/>
    </source>
</evidence>
<keyword evidence="4" id="KW-0408">Iron</keyword>
<dbReference type="Gene3D" id="2.60.120.430">
    <property type="entry name" value="Galactose-binding lectin"/>
    <property type="match status" value="1"/>
</dbReference>
<dbReference type="Proteomes" id="UP000320672">
    <property type="component" value="Chromosome"/>
</dbReference>
<evidence type="ECO:0000256" key="5">
    <source>
        <dbReference type="ARBA" id="ARBA00023014"/>
    </source>
</evidence>
<dbReference type="AlphaFoldDB" id="A0A517MHH6"/>
<name>A0A517MHH6_9BACT</name>
<keyword evidence="1" id="KW-0004">4Fe-4S</keyword>
<dbReference type="PANTHER" id="PTHR43498">
    <property type="entry name" value="FERREDOXIN:COB-COM HETERODISULFIDE REDUCTASE SUBUNIT A"/>
    <property type="match status" value="1"/>
</dbReference>
<protein>
    <submittedName>
        <fullName evidence="6">FAD dependent oxidoreductase</fullName>
    </submittedName>
</protein>
<keyword evidence="7" id="KW-1185">Reference proteome</keyword>
<dbReference type="Pfam" id="PF12831">
    <property type="entry name" value="FAD_oxidored"/>
    <property type="match status" value="1"/>
</dbReference>
<dbReference type="EMBL" id="CP036262">
    <property type="protein sequence ID" value="QDS94340.1"/>
    <property type="molecule type" value="Genomic_DNA"/>
</dbReference>
<keyword evidence="5" id="KW-0411">Iron-sulfur</keyword>
<dbReference type="PANTHER" id="PTHR43498:SF1">
    <property type="entry name" value="COB--COM HETERODISULFIDE REDUCTASE IRON-SULFUR SUBUNIT A"/>
    <property type="match status" value="1"/>
</dbReference>
<dbReference type="RefSeq" id="WP_145352390.1">
    <property type="nucleotide sequence ID" value="NZ_CP036262.1"/>
</dbReference>
<dbReference type="SUPFAM" id="SSF51905">
    <property type="entry name" value="FAD/NAD(P)-binding domain"/>
    <property type="match status" value="1"/>
</dbReference>
<organism evidence="6 7">
    <name type="scientific">Roseimaritima multifibrata</name>
    <dbReference type="NCBI Taxonomy" id="1930274"/>
    <lineage>
        <taxon>Bacteria</taxon>
        <taxon>Pseudomonadati</taxon>
        <taxon>Planctomycetota</taxon>
        <taxon>Planctomycetia</taxon>
        <taxon>Pirellulales</taxon>
        <taxon>Pirellulaceae</taxon>
        <taxon>Roseimaritima</taxon>
    </lineage>
</organism>
<sequence length="839" mass="92627">MLRLILGLGLIVFCAIGWGFDEPGEGRENVQVDADLLIVGGTESGCAAAVQAARMGIKHIVIVNDIEWVGGQFSAEALGAIDENRAHGYDGSVPVPRSGLFRETIDWIENENARRYAGVKRPGNTRVITTARPEVSRDAFLHLLAPYEKTGQIQRYSDFVVAKALMANERLTGVVFHSQDDPENKLTVRAPMTIDASDWGDVIKASGSAYDFGIDAKDEFGEPGAPASGDPPTDMNPITYCMIVVEQPEETRIAKPEGYDKRRFLGTWNWIEEEFAYSTRRLVDAKHFSQIEHPDVLLINNPNIDYPVDVWPAKVAAALEATEAGASKKNLVELTSNQREIVFADAKNHSLQYLYYLQSSFPKFRRLALSEEFQTADRMPPKPYIREGLRLVAKHIVKEQEVLGFGGRSYYANAMFPDALFAWQFELDFHPTARHWLSDEGAAGPWDARFRGNRRFGNGGTGRAVFPLRSLVPVKTTGLLGAQKNLGYTSIVGSSCRLHDQSMAVGQAAGAVAAIGLKRDETAGSLAFDAEAMAEIWEGLLDVENGAGLVIWPFGDVDPYDDGFAAIQHLALRRLLPLSARETSFQPDEDATAAWCQQVIERLQASGYEPVSIDIERKGSRQEFAVALWNELKKQPTPKRTWKAAGDADDDGIADVQDPLPFTPGKTLWKIEANQDGIPDAEPVLAERAERFDFTSAGATVPDGFYKDCGGLFDEKVGYGWARDLSANTRFRAVLEDSLRDGFVFTRTEDTWERSLANGKYRVTICLGDSDHEQLNQNVRIEGVSVAESVDTMAGGYHEVQVQTEITDERLTIQIGQAAGESNTTLNWVIIEPIHVDSN</sequence>
<dbReference type="KEGG" id="rml:FF011L_31190"/>
<dbReference type="InterPro" id="IPR008979">
    <property type="entry name" value="Galactose-bd-like_sf"/>
</dbReference>